<organism evidence="2 3">
    <name type="scientific">Botrimarina mediterranea</name>
    <dbReference type="NCBI Taxonomy" id="2528022"/>
    <lineage>
        <taxon>Bacteria</taxon>
        <taxon>Pseudomonadati</taxon>
        <taxon>Planctomycetota</taxon>
        <taxon>Planctomycetia</taxon>
        <taxon>Pirellulales</taxon>
        <taxon>Lacipirellulaceae</taxon>
        <taxon>Botrimarina</taxon>
    </lineage>
</organism>
<evidence type="ECO:0000313" key="2">
    <source>
        <dbReference type="EMBL" id="QDV74805.1"/>
    </source>
</evidence>
<keyword evidence="1" id="KW-0732">Signal</keyword>
<protein>
    <recommendedName>
        <fullName evidence="4">4Fe-4S ferredoxin-type domain-containing protein</fullName>
    </recommendedName>
</protein>
<dbReference type="Proteomes" id="UP000316426">
    <property type="component" value="Chromosome"/>
</dbReference>
<dbReference type="EMBL" id="CP036349">
    <property type="protein sequence ID" value="QDV74805.1"/>
    <property type="molecule type" value="Genomic_DNA"/>
</dbReference>
<sequence precursor="true">MRNQRLSGGSLGLVLAMWLTATPSQAIFGVCLDDWFGGECCCPQKYCCDDYCPKPLPCPPRADCCRLCDNYCHKPLPCPPCVDCRRFCDDYCPKPLPCLRCRSTEHDVCIPYRIGYQCGEASGCVSGDCAASIDGK</sequence>
<accession>A0A518KAJ0</accession>
<dbReference type="KEGG" id="bmei:Spa11_30140"/>
<reference evidence="2 3" key="1">
    <citation type="submission" date="2019-02" db="EMBL/GenBank/DDBJ databases">
        <title>Deep-cultivation of Planctomycetes and their phenomic and genomic characterization uncovers novel biology.</title>
        <authorList>
            <person name="Wiegand S."/>
            <person name="Jogler M."/>
            <person name="Boedeker C."/>
            <person name="Pinto D."/>
            <person name="Vollmers J."/>
            <person name="Rivas-Marin E."/>
            <person name="Kohn T."/>
            <person name="Peeters S.H."/>
            <person name="Heuer A."/>
            <person name="Rast P."/>
            <person name="Oberbeckmann S."/>
            <person name="Bunk B."/>
            <person name="Jeske O."/>
            <person name="Meyerdierks A."/>
            <person name="Storesund J.E."/>
            <person name="Kallscheuer N."/>
            <person name="Luecker S."/>
            <person name="Lage O.M."/>
            <person name="Pohl T."/>
            <person name="Merkel B.J."/>
            <person name="Hornburger P."/>
            <person name="Mueller R.-W."/>
            <person name="Bruemmer F."/>
            <person name="Labrenz M."/>
            <person name="Spormann A.M."/>
            <person name="Op den Camp H."/>
            <person name="Overmann J."/>
            <person name="Amann R."/>
            <person name="Jetten M.S.M."/>
            <person name="Mascher T."/>
            <person name="Medema M.H."/>
            <person name="Devos D.P."/>
            <person name="Kaster A.-K."/>
            <person name="Ovreas L."/>
            <person name="Rohde M."/>
            <person name="Galperin M.Y."/>
            <person name="Jogler C."/>
        </authorList>
    </citation>
    <scope>NUCLEOTIDE SEQUENCE [LARGE SCALE GENOMIC DNA]</scope>
    <source>
        <strain evidence="2 3">Spa11</strain>
    </source>
</reference>
<keyword evidence="3" id="KW-1185">Reference proteome</keyword>
<evidence type="ECO:0008006" key="4">
    <source>
        <dbReference type="Google" id="ProtNLM"/>
    </source>
</evidence>
<dbReference type="AlphaFoldDB" id="A0A518KAJ0"/>
<feature type="signal peptide" evidence="1">
    <location>
        <begin position="1"/>
        <end position="26"/>
    </location>
</feature>
<dbReference type="RefSeq" id="WP_145113526.1">
    <property type="nucleotide sequence ID" value="NZ_CP036349.1"/>
</dbReference>
<proteinExistence type="predicted"/>
<feature type="chain" id="PRO_5021977959" description="4Fe-4S ferredoxin-type domain-containing protein" evidence="1">
    <location>
        <begin position="27"/>
        <end position="136"/>
    </location>
</feature>
<name>A0A518KAJ0_9BACT</name>
<gene>
    <name evidence="2" type="ORF">Spa11_30140</name>
</gene>
<evidence type="ECO:0000256" key="1">
    <source>
        <dbReference type="SAM" id="SignalP"/>
    </source>
</evidence>
<evidence type="ECO:0000313" key="3">
    <source>
        <dbReference type="Proteomes" id="UP000316426"/>
    </source>
</evidence>